<proteinExistence type="inferred from homology"/>
<organism evidence="7 8">
    <name type="scientific">Endozoicomonas gorgoniicola</name>
    <dbReference type="NCBI Taxonomy" id="1234144"/>
    <lineage>
        <taxon>Bacteria</taxon>
        <taxon>Pseudomonadati</taxon>
        <taxon>Pseudomonadota</taxon>
        <taxon>Gammaproteobacteria</taxon>
        <taxon>Oceanospirillales</taxon>
        <taxon>Endozoicomonadaceae</taxon>
        <taxon>Endozoicomonas</taxon>
    </lineage>
</organism>
<dbReference type="PANTHER" id="PTHR34501">
    <property type="entry name" value="PROTEIN YDDL-RELATED"/>
    <property type="match status" value="1"/>
</dbReference>
<accession>A0ABT3N261</accession>
<reference evidence="7 8" key="1">
    <citation type="submission" date="2022-10" db="EMBL/GenBank/DDBJ databases">
        <title>High-quality genome sequences of two octocoral-associated bacteria, Endozoicomonas euniceicola EF212 and Endozoicomonas gorgoniicola PS125.</title>
        <authorList>
            <person name="Chiou Y.-J."/>
            <person name="Chen Y.-H."/>
        </authorList>
    </citation>
    <scope>NUCLEOTIDE SEQUENCE [LARGE SCALE GENOMIC DNA]</scope>
    <source>
        <strain evidence="7 8">PS125</strain>
    </source>
</reference>
<dbReference type="PANTHER" id="PTHR34501:SF2">
    <property type="entry name" value="OUTER MEMBRANE PORIN F-RELATED"/>
    <property type="match status" value="1"/>
</dbReference>
<dbReference type="InterPro" id="IPR023614">
    <property type="entry name" value="Porin_dom_sf"/>
</dbReference>
<sequence length="369" mass="40038">MQKKLLAAVVASLVAGQAMALEVYNDDTTSLSIGGRIGVKAEKAYGSKVTGKNDSSRINFKFAHKLGNGWTGHGVAEWGFRAKDEYNALGGKEDTFFNRLGFVGLDHDTYGKITAGKSWSVMQDVNGWTDSYAIGGGNAMGLYTGRVSGDVDGSARADDVLQYRNSFGGLNVGVQYQLRGDASMKDVNDVTHKFTRKNGAGVSLSYDLPMGLSLGATYAETEYEKNTDYKGQDKSKAATVGAKFENEMLKLAATYGKFENKTNTTKIGGDLDRKSTGLELFAQVNLPQVVDGFALYTGYNQLEADKQMVSGKEANSKAEFKEVAVGAIYKTGPMQFAFEWSDGERKGHDGKKIKNKSGNTYSVNARYYF</sequence>
<evidence type="ECO:0000256" key="1">
    <source>
        <dbReference type="ARBA" id="ARBA00004571"/>
    </source>
</evidence>
<dbReference type="RefSeq" id="WP_262565483.1">
    <property type="nucleotide sequence ID" value="NZ_JAPFCC010000001.1"/>
</dbReference>
<comment type="similarity">
    <text evidence="2">Belongs to the Gram-negative porin family.</text>
</comment>
<evidence type="ECO:0000313" key="8">
    <source>
        <dbReference type="Proteomes" id="UP001209854"/>
    </source>
</evidence>
<feature type="domain" description="Porin" evidence="6">
    <location>
        <begin position="7"/>
        <end position="368"/>
    </location>
</feature>
<feature type="chain" id="PRO_5046075130" evidence="5">
    <location>
        <begin position="21"/>
        <end position="369"/>
    </location>
</feature>
<gene>
    <name evidence="7" type="ORF">NX722_24480</name>
</gene>
<evidence type="ECO:0000256" key="5">
    <source>
        <dbReference type="SAM" id="SignalP"/>
    </source>
</evidence>
<keyword evidence="8" id="KW-1185">Reference proteome</keyword>
<dbReference type="SUPFAM" id="SSF56935">
    <property type="entry name" value="Porins"/>
    <property type="match status" value="1"/>
</dbReference>
<dbReference type="CDD" id="cd00342">
    <property type="entry name" value="gram_neg_porins"/>
    <property type="match status" value="1"/>
</dbReference>
<feature type="signal peptide" evidence="5">
    <location>
        <begin position="1"/>
        <end position="20"/>
    </location>
</feature>
<dbReference type="Proteomes" id="UP001209854">
    <property type="component" value="Unassembled WGS sequence"/>
</dbReference>
<keyword evidence="4" id="KW-0472">Membrane</keyword>
<evidence type="ECO:0000259" key="6">
    <source>
        <dbReference type="Pfam" id="PF13609"/>
    </source>
</evidence>
<dbReference type="Gene3D" id="2.40.160.10">
    <property type="entry name" value="Porin"/>
    <property type="match status" value="1"/>
</dbReference>
<evidence type="ECO:0000313" key="7">
    <source>
        <dbReference type="EMBL" id="MCW7555727.1"/>
    </source>
</evidence>
<dbReference type="Pfam" id="PF13609">
    <property type="entry name" value="Porin_4"/>
    <property type="match status" value="1"/>
</dbReference>
<evidence type="ECO:0000256" key="2">
    <source>
        <dbReference type="ARBA" id="ARBA00007539"/>
    </source>
</evidence>
<evidence type="ECO:0000256" key="4">
    <source>
        <dbReference type="ARBA" id="ARBA00023136"/>
    </source>
</evidence>
<protein>
    <submittedName>
        <fullName evidence="7">Porin</fullName>
    </submittedName>
</protein>
<comment type="subcellular location">
    <subcellularLocation>
        <location evidence="1">Cell outer membrane</location>
        <topology evidence="1">Multi-pass membrane protein</topology>
    </subcellularLocation>
</comment>
<dbReference type="EMBL" id="JAPFCC010000001">
    <property type="protein sequence ID" value="MCW7555727.1"/>
    <property type="molecule type" value="Genomic_DNA"/>
</dbReference>
<name>A0ABT3N261_9GAMM</name>
<dbReference type="PRINTS" id="PR00183">
    <property type="entry name" value="ECOLIPORIN"/>
</dbReference>
<comment type="caution">
    <text evidence="7">The sequence shown here is derived from an EMBL/GenBank/DDBJ whole genome shotgun (WGS) entry which is preliminary data.</text>
</comment>
<dbReference type="InterPro" id="IPR033900">
    <property type="entry name" value="Gram_neg_porin_domain"/>
</dbReference>
<evidence type="ECO:0000256" key="3">
    <source>
        <dbReference type="ARBA" id="ARBA00022729"/>
    </source>
</evidence>
<dbReference type="InterPro" id="IPR050298">
    <property type="entry name" value="Gram-neg_bact_OMP"/>
</dbReference>
<keyword evidence="3 5" id="KW-0732">Signal</keyword>
<dbReference type="InterPro" id="IPR001897">
    <property type="entry name" value="Porin_gammaproteobac"/>
</dbReference>